<accession>A0A6J4U219</accession>
<feature type="compositionally biased region" description="Basic residues" evidence="1">
    <location>
        <begin position="1"/>
        <end position="26"/>
    </location>
</feature>
<evidence type="ECO:0000313" key="2">
    <source>
        <dbReference type="EMBL" id="CAA9536148.1"/>
    </source>
</evidence>
<name>A0A6J4U219_9BACT</name>
<feature type="region of interest" description="Disordered" evidence="1">
    <location>
        <begin position="1"/>
        <end position="49"/>
    </location>
</feature>
<reference evidence="2" key="1">
    <citation type="submission" date="2020-02" db="EMBL/GenBank/DDBJ databases">
        <authorList>
            <person name="Meier V. D."/>
        </authorList>
    </citation>
    <scope>NUCLEOTIDE SEQUENCE</scope>
    <source>
        <strain evidence="2">AVDCRST_MAG73</strain>
    </source>
</reference>
<sequence length="49" mass="5615">ERTRSSPKCRLSRPSLQHRRTTRSPRPRSTAAGYSVKPCIPLVDPDRQL</sequence>
<evidence type="ECO:0000256" key="1">
    <source>
        <dbReference type="SAM" id="MobiDB-lite"/>
    </source>
</evidence>
<gene>
    <name evidence="2" type="ORF">AVDCRST_MAG73-1472</name>
</gene>
<protein>
    <submittedName>
        <fullName evidence="2">Uncharacterized protein</fullName>
    </submittedName>
</protein>
<dbReference type="EMBL" id="CADCWE010000087">
    <property type="protein sequence ID" value="CAA9536148.1"/>
    <property type="molecule type" value="Genomic_DNA"/>
</dbReference>
<organism evidence="2">
    <name type="scientific">uncultured Thermomicrobiales bacterium</name>
    <dbReference type="NCBI Taxonomy" id="1645740"/>
    <lineage>
        <taxon>Bacteria</taxon>
        <taxon>Pseudomonadati</taxon>
        <taxon>Thermomicrobiota</taxon>
        <taxon>Thermomicrobia</taxon>
        <taxon>Thermomicrobiales</taxon>
        <taxon>environmental samples</taxon>
    </lineage>
</organism>
<feature type="non-terminal residue" evidence="2">
    <location>
        <position position="49"/>
    </location>
</feature>
<dbReference type="AlphaFoldDB" id="A0A6J4U219"/>
<proteinExistence type="predicted"/>
<feature type="non-terminal residue" evidence="2">
    <location>
        <position position="1"/>
    </location>
</feature>